<keyword evidence="2" id="KW-0808">Transferase</keyword>
<evidence type="ECO:0000256" key="1">
    <source>
        <dbReference type="ARBA" id="ARBA00022676"/>
    </source>
</evidence>
<accession>A0A6G1G2K3</accession>
<evidence type="ECO:0000256" key="3">
    <source>
        <dbReference type="ARBA" id="ARBA00022695"/>
    </source>
</evidence>
<evidence type="ECO:0000256" key="4">
    <source>
        <dbReference type="ARBA" id="ARBA00023027"/>
    </source>
</evidence>
<evidence type="ECO:0000256" key="5">
    <source>
        <dbReference type="SAM" id="MobiDB-lite"/>
    </source>
</evidence>
<dbReference type="SUPFAM" id="SSF54495">
    <property type="entry name" value="UBC-like"/>
    <property type="match status" value="1"/>
</dbReference>
<dbReference type="CDD" id="cd23802">
    <property type="entry name" value="UBCc_UBE2Q"/>
    <property type="match status" value="1"/>
</dbReference>
<dbReference type="GeneID" id="54420060"/>
<evidence type="ECO:0000313" key="7">
    <source>
        <dbReference type="EMBL" id="KAF1812150.1"/>
    </source>
</evidence>
<keyword evidence="4" id="KW-0520">NAD</keyword>
<dbReference type="Pfam" id="PF00644">
    <property type="entry name" value="PARP"/>
    <property type="match status" value="1"/>
</dbReference>
<dbReference type="FunFam" id="3.10.110.10:FF:000107">
    <property type="entry name" value="Ubiquitin conjugating enzyme, putative"/>
    <property type="match status" value="1"/>
</dbReference>
<dbReference type="SUPFAM" id="SSF56399">
    <property type="entry name" value="ADP-ribosylation"/>
    <property type="match status" value="1"/>
</dbReference>
<dbReference type="AlphaFoldDB" id="A0A6G1G2K3"/>
<feature type="compositionally biased region" description="Acidic residues" evidence="5">
    <location>
        <begin position="913"/>
        <end position="923"/>
    </location>
</feature>
<feature type="region of interest" description="Disordered" evidence="5">
    <location>
        <begin position="886"/>
        <end position="923"/>
    </location>
</feature>
<dbReference type="InterPro" id="IPR016135">
    <property type="entry name" value="UBQ-conjugating_enzyme/RWD"/>
</dbReference>
<dbReference type="SMART" id="SM00212">
    <property type="entry name" value="UBCc"/>
    <property type="match status" value="1"/>
</dbReference>
<gene>
    <name evidence="7 9" type="ORF">P152DRAFT_458561</name>
</gene>
<proteinExistence type="predicted"/>
<feature type="region of interest" description="Disordered" evidence="5">
    <location>
        <begin position="111"/>
        <end position="146"/>
    </location>
</feature>
<dbReference type="EMBL" id="ML975158">
    <property type="protein sequence ID" value="KAF1812150.1"/>
    <property type="molecule type" value="Genomic_DNA"/>
</dbReference>
<reference evidence="9" key="3">
    <citation type="submission" date="2025-04" db="UniProtKB">
        <authorList>
            <consortium name="RefSeq"/>
        </authorList>
    </citation>
    <scope>IDENTIFICATION</scope>
    <source>
        <strain evidence="9">CBS 781.70</strain>
    </source>
</reference>
<dbReference type="Pfam" id="PF00179">
    <property type="entry name" value="UQ_con"/>
    <property type="match status" value="1"/>
</dbReference>
<dbReference type="GO" id="GO:0003950">
    <property type="term" value="F:NAD+ poly-ADP-ribosyltransferase activity"/>
    <property type="evidence" value="ECO:0007669"/>
    <property type="project" value="InterPro"/>
</dbReference>
<dbReference type="PROSITE" id="PS50127">
    <property type="entry name" value="UBC_2"/>
    <property type="match status" value="1"/>
</dbReference>
<dbReference type="PANTHER" id="PTHR21328">
    <property type="entry name" value="POLY ADP-RIBOSE POLYMERASE FAMILY, MEMBER PARP"/>
    <property type="match status" value="1"/>
</dbReference>
<sequence>MPRRKYIEDLKSLAGEQGIPNISGIEAGQDDGTFVFELDTIHTDSPVTFIAQVWPDVSDYPSDHTFKLYTEDDSTPESLLQRLSRLEDRKGLTVRVYLILLSSTLQVVDTDELEYEDPDDEEVDEGHDDIYDDSDGKDRSSQSPATRRLSRAFDDIHVNSEYQNRIGSDLHALKDAGFRVGYTGALLSGERCHVIASIRVARLGISDEAMVAWNLHRSEYLVLLLYFPSGYRAFEDLSRLSTQQRSHVFDLRVGLCKRYKPDDEEIINVFSATAAKAGDDPARIIRNCFISKPIEEMLRTRLFTLVSVRQNCGFPCSWDLAQHGYNLLSTAPVGQSLDYHTLADSLHETPPLDLSEKHLPAIILRDHLSSPKSQLSLPLLVMQCLVRHLVLCTSHCMICWKTLNTELEAIKPYVCDAPLCLYQYLQFGFGPSIEEEIVKQPFVVDLLISFCYSRALYNKLQDFPSGLNLRVPNPQTYERGTEQMHDWRKKMPYEAKLDLASWTLSLEPKDSNRLKENHWIVLCIQGRGEFVRHCRVVNVADPNRVQLAEPPIIENDPIIPLSGPLGTENDPVVIDPRRSNARETGTSKGCNPLKVKFALYDHNFDDIPEHYKRLSLLRMMDLIPPVLEMRKHLLESRSTIAQWTNRLPPASIQILRWIIVSCRACIFQVDNLIGGEEKKGGENEERLLGMPGWLQFRFAMGAPDKEQRFLDQVEKVSERLQLNHKTFFAWHGSPVENWHSIIREGLHYNSVVNGRAYGDGCYHSLDFNVSQTYANVHRSHVDGPKFNSPSWTRSALHIRSAMSLNQIVNAPQEFVSSSPHLVVQHVDWIQTRYLFVRGVGNIPGFTANGIEKSPDQVFEQDPLRTPAGEIARVVIPYSAVHRAEKFIRTSSPGTSAGKKQKNGNSRYARTQWEEDSEASENEDQVVAGIDQPEDMMRYEPGKLNAKDLPLIVPPEYATPSASKSLMRDLRETVDLQKLTVHHALGWTVSEDLRDDDFNLYQWIVELHSFPLALPLAHDMKKWDIQSIVLEMRFAEDYPFSPPFIRVIRPRFLPFAQGGGGHVTAGGAICMELLTQSGWSSANSIESILLQVRMAIMSLEPRPARLHGTVGDYSAGEAVEAYRRACMIHGWKPPPSFEKIFMASYRESARGYATAGASRPMTPKEVPGAFKE</sequence>
<keyword evidence="8" id="KW-1185">Reference proteome</keyword>
<dbReference type="Gene3D" id="3.90.228.10">
    <property type="match status" value="1"/>
</dbReference>
<evidence type="ECO:0000259" key="6">
    <source>
        <dbReference type="PROSITE" id="PS50127"/>
    </source>
</evidence>
<protein>
    <recommendedName>
        <fullName evidence="6">UBC core domain-containing protein</fullName>
    </recommendedName>
</protein>
<reference evidence="9" key="2">
    <citation type="submission" date="2020-04" db="EMBL/GenBank/DDBJ databases">
        <authorList>
            <consortium name="NCBI Genome Project"/>
        </authorList>
    </citation>
    <scope>NUCLEOTIDE SEQUENCE</scope>
    <source>
        <strain evidence="9">CBS 781.70</strain>
    </source>
</reference>
<dbReference type="Proteomes" id="UP000504638">
    <property type="component" value="Unplaced"/>
</dbReference>
<reference evidence="7 9" key="1">
    <citation type="submission" date="2020-01" db="EMBL/GenBank/DDBJ databases">
        <authorList>
            <consortium name="DOE Joint Genome Institute"/>
            <person name="Haridas S."/>
            <person name="Albert R."/>
            <person name="Binder M."/>
            <person name="Bloem J."/>
            <person name="Labutti K."/>
            <person name="Salamov A."/>
            <person name="Andreopoulos B."/>
            <person name="Baker S.E."/>
            <person name="Barry K."/>
            <person name="Bills G."/>
            <person name="Bluhm B.H."/>
            <person name="Cannon C."/>
            <person name="Castanera R."/>
            <person name="Culley D.E."/>
            <person name="Daum C."/>
            <person name="Ezra D."/>
            <person name="Gonzalez J.B."/>
            <person name="Henrissat B."/>
            <person name="Kuo A."/>
            <person name="Liang C."/>
            <person name="Lipzen A."/>
            <person name="Lutzoni F."/>
            <person name="Magnuson J."/>
            <person name="Mondo S."/>
            <person name="Nolan M."/>
            <person name="Ohm R."/>
            <person name="Pangilinan J."/>
            <person name="Park H.-J."/>
            <person name="Ramirez L."/>
            <person name="Alfaro M."/>
            <person name="Sun H."/>
            <person name="Tritt A."/>
            <person name="Yoshinaga Y."/>
            <person name="Zwiers L.-H."/>
            <person name="Turgeon B.G."/>
            <person name="Goodwin S.B."/>
            <person name="Spatafora J.W."/>
            <person name="Crous P.W."/>
            <person name="Grigoriev I.V."/>
        </authorList>
    </citation>
    <scope>NUCLEOTIDE SEQUENCE</scope>
    <source>
        <strain evidence="7 9">CBS 781.70</strain>
    </source>
</reference>
<dbReference type="Gene3D" id="3.10.110.10">
    <property type="entry name" value="Ubiquitin Conjugating Enzyme"/>
    <property type="match status" value="1"/>
</dbReference>
<evidence type="ECO:0000256" key="2">
    <source>
        <dbReference type="ARBA" id="ARBA00022679"/>
    </source>
</evidence>
<evidence type="ECO:0000313" key="9">
    <source>
        <dbReference type="RefSeq" id="XP_033533781.1"/>
    </source>
</evidence>
<feature type="compositionally biased region" description="Acidic residues" evidence="5">
    <location>
        <begin position="111"/>
        <end position="133"/>
    </location>
</feature>
<keyword evidence="1" id="KW-0328">Glycosyltransferase</keyword>
<dbReference type="RefSeq" id="XP_033533781.1">
    <property type="nucleotide sequence ID" value="XM_033679490.1"/>
</dbReference>
<evidence type="ECO:0000313" key="8">
    <source>
        <dbReference type="Proteomes" id="UP000504638"/>
    </source>
</evidence>
<dbReference type="InterPro" id="IPR051838">
    <property type="entry name" value="ARTD_PARP"/>
</dbReference>
<organism evidence="7">
    <name type="scientific">Eremomyces bilateralis CBS 781.70</name>
    <dbReference type="NCBI Taxonomy" id="1392243"/>
    <lineage>
        <taxon>Eukaryota</taxon>
        <taxon>Fungi</taxon>
        <taxon>Dikarya</taxon>
        <taxon>Ascomycota</taxon>
        <taxon>Pezizomycotina</taxon>
        <taxon>Dothideomycetes</taxon>
        <taxon>Dothideomycetes incertae sedis</taxon>
        <taxon>Eremomycetales</taxon>
        <taxon>Eremomycetaceae</taxon>
        <taxon>Eremomyces</taxon>
    </lineage>
</organism>
<feature type="domain" description="UBC core" evidence="6">
    <location>
        <begin position="960"/>
        <end position="1149"/>
    </location>
</feature>
<name>A0A6G1G2K3_9PEZI</name>
<keyword evidence="3" id="KW-0548">Nucleotidyltransferase</keyword>
<dbReference type="InterPro" id="IPR000608">
    <property type="entry name" value="UBC"/>
</dbReference>
<dbReference type="InterPro" id="IPR012317">
    <property type="entry name" value="Poly(ADP-ribose)pol_cat_dom"/>
</dbReference>
<dbReference type="OrthoDB" id="109543at2759"/>
<dbReference type="GO" id="GO:0016779">
    <property type="term" value="F:nucleotidyltransferase activity"/>
    <property type="evidence" value="ECO:0007669"/>
    <property type="project" value="UniProtKB-KW"/>
</dbReference>